<dbReference type="Pfam" id="PF03473">
    <property type="entry name" value="MOSC"/>
    <property type="match status" value="1"/>
</dbReference>
<name>A0A454XJY9_PRIPA</name>
<gene>
    <name evidence="1" type="primary">WBGene00119136</name>
</gene>
<evidence type="ECO:0000313" key="2">
    <source>
        <dbReference type="Proteomes" id="UP000005239"/>
    </source>
</evidence>
<organism evidence="1 2">
    <name type="scientific">Pristionchus pacificus</name>
    <name type="common">Parasitic nematode worm</name>
    <dbReference type="NCBI Taxonomy" id="54126"/>
    <lineage>
        <taxon>Eukaryota</taxon>
        <taxon>Metazoa</taxon>
        <taxon>Ecdysozoa</taxon>
        <taxon>Nematoda</taxon>
        <taxon>Chromadorea</taxon>
        <taxon>Rhabditida</taxon>
        <taxon>Rhabditina</taxon>
        <taxon>Diplogasteromorpha</taxon>
        <taxon>Diplogasteroidea</taxon>
        <taxon>Neodiplogasteridae</taxon>
        <taxon>Pristionchus</taxon>
    </lineage>
</organism>
<dbReference type="GO" id="GO:0003824">
    <property type="term" value="F:catalytic activity"/>
    <property type="evidence" value="ECO:0007669"/>
    <property type="project" value="InterPro"/>
</dbReference>
<dbReference type="Proteomes" id="UP000005239">
    <property type="component" value="Unassembled WGS sequence"/>
</dbReference>
<dbReference type="AlphaFoldDB" id="A0A454XJY9"/>
<proteinExistence type="predicted"/>
<accession>A0A454XJY9</accession>
<dbReference type="GO" id="GO:0030170">
    <property type="term" value="F:pyridoxal phosphate binding"/>
    <property type="evidence" value="ECO:0007669"/>
    <property type="project" value="InterPro"/>
</dbReference>
<dbReference type="PROSITE" id="PS51340">
    <property type="entry name" value="MOSC"/>
    <property type="match status" value="1"/>
</dbReference>
<dbReference type="GO" id="GO:0030151">
    <property type="term" value="F:molybdenum ion binding"/>
    <property type="evidence" value="ECO:0007669"/>
    <property type="project" value="InterPro"/>
</dbReference>
<dbReference type="SUPFAM" id="SSF50800">
    <property type="entry name" value="PK beta-barrel domain-like"/>
    <property type="match status" value="1"/>
</dbReference>
<keyword evidence="2" id="KW-1185">Reference proteome</keyword>
<reference evidence="2" key="1">
    <citation type="journal article" date="2008" name="Nat. Genet.">
        <title>The Pristionchus pacificus genome provides a unique perspective on nematode lifestyle and parasitism.</title>
        <authorList>
            <person name="Dieterich C."/>
            <person name="Clifton S.W."/>
            <person name="Schuster L.N."/>
            <person name="Chinwalla A."/>
            <person name="Delehaunty K."/>
            <person name="Dinkelacker I."/>
            <person name="Fulton L."/>
            <person name="Fulton R."/>
            <person name="Godfrey J."/>
            <person name="Minx P."/>
            <person name="Mitreva M."/>
            <person name="Roeseler W."/>
            <person name="Tian H."/>
            <person name="Witte H."/>
            <person name="Yang S.P."/>
            <person name="Wilson R.K."/>
            <person name="Sommer R.J."/>
        </authorList>
    </citation>
    <scope>NUCLEOTIDE SEQUENCE [LARGE SCALE GENOMIC DNA]</scope>
    <source>
        <strain evidence="2">PS312</strain>
    </source>
</reference>
<reference evidence="1" key="2">
    <citation type="submission" date="2022-06" db="UniProtKB">
        <authorList>
            <consortium name="EnsemblMetazoa"/>
        </authorList>
    </citation>
    <scope>IDENTIFICATION</scope>
    <source>
        <strain evidence="1">PS312</strain>
    </source>
</reference>
<dbReference type="InterPro" id="IPR052716">
    <property type="entry name" value="MOSC_domain"/>
</dbReference>
<dbReference type="InterPro" id="IPR005302">
    <property type="entry name" value="MoCF_Sase_C"/>
</dbReference>
<accession>A0A8R1UHI6</accession>
<dbReference type="PANTHER" id="PTHR36930">
    <property type="entry name" value="METAL-SULFUR CLUSTER BIOSYNTHESIS PROTEINS YUAD-RELATED"/>
    <property type="match status" value="1"/>
</dbReference>
<dbReference type="PANTHER" id="PTHR36930:SF1">
    <property type="entry name" value="MOSC DOMAIN-CONTAINING PROTEIN"/>
    <property type="match status" value="1"/>
</dbReference>
<protein>
    <submittedName>
        <fullName evidence="1">MOSC domain-containing protein</fullName>
    </submittedName>
</protein>
<dbReference type="OMA" id="CCPLMIL"/>
<dbReference type="SUPFAM" id="SSF141673">
    <property type="entry name" value="MOSC N-terminal domain-like"/>
    <property type="match status" value="1"/>
</dbReference>
<dbReference type="InterPro" id="IPR011037">
    <property type="entry name" value="Pyrv_Knase-like_insert_dom_sf"/>
</dbReference>
<dbReference type="Pfam" id="PF03476">
    <property type="entry name" value="MOSC_N"/>
    <property type="match status" value="1"/>
</dbReference>
<dbReference type="OrthoDB" id="17255at2759"/>
<sequence length="342" mass="38325">MPNDDKKVLLACIGGSILTYNAFRLLKAYYDPTKPQWILVGTVKYLRVFPIKSCRGQEALSLDCEERGVSTGDLHDREFLVINGRTGLFLTARAFPRMILMECSATDGVLNVSAPSLRSVAVVLDDIRNHNVVRRGTLHRQSQADGLDCGDEVGALFDDFLGISDTRLIYYQPHLFNGRPCNPQSAWWNNNPVPRRTDTIMYADLAPYLITTEGSLHDLNERLETPVSSLNFRSNIVVDGCAAWDEDRWAEIRIGEEEEGAQLQCFKPCTRCVLTTVDPATGEKHADMQPLKKLREFRLATEGPMKEAFGQSPMFGVNAGLQRPGRIYVGQTVYVKYKPSAF</sequence>
<dbReference type="EnsemblMetazoa" id="PPA29582.1">
    <property type="protein sequence ID" value="PPA29582.1"/>
    <property type="gene ID" value="WBGene00119136"/>
</dbReference>
<evidence type="ECO:0000313" key="1">
    <source>
        <dbReference type="EnsemblMetazoa" id="PPA29582.1"/>
    </source>
</evidence>
<dbReference type="InterPro" id="IPR005303">
    <property type="entry name" value="MOCOS_middle"/>
</dbReference>